<reference evidence="2 3" key="1">
    <citation type="journal article" date="2018" name="Mycol. Prog.">
        <title>Coniella lustricola, a new species from submerged detritus.</title>
        <authorList>
            <person name="Raudabaugh D.B."/>
            <person name="Iturriaga T."/>
            <person name="Carver A."/>
            <person name="Mondo S."/>
            <person name="Pangilinan J."/>
            <person name="Lipzen A."/>
            <person name="He G."/>
            <person name="Amirebrahimi M."/>
            <person name="Grigoriev I.V."/>
            <person name="Miller A.N."/>
        </authorList>
    </citation>
    <scope>NUCLEOTIDE SEQUENCE [LARGE SCALE GENOMIC DNA]</scope>
    <source>
        <strain evidence="2 3">B22-T-1</strain>
    </source>
</reference>
<evidence type="ECO:0000313" key="3">
    <source>
        <dbReference type="Proteomes" id="UP000241462"/>
    </source>
</evidence>
<protein>
    <submittedName>
        <fullName evidence="2">Uncharacterized protein</fullName>
    </submittedName>
</protein>
<feature type="region of interest" description="Disordered" evidence="1">
    <location>
        <begin position="359"/>
        <end position="416"/>
    </location>
</feature>
<evidence type="ECO:0000256" key="1">
    <source>
        <dbReference type="SAM" id="MobiDB-lite"/>
    </source>
</evidence>
<feature type="region of interest" description="Disordered" evidence="1">
    <location>
        <begin position="23"/>
        <end position="95"/>
    </location>
</feature>
<sequence length="557" mass="59603">MPSAQNAGQAQAGSFAVETGLSVGKGLRQLQQPGEQQDESENESDGDGDGDNVGQDQDEQDGSTDAHINNGVPSSTSAQPADGSFASPPPPELDETRFRDLSWTAREGGAALAPNGQPWRYPKMRGKTGGSNLLLFKDEIEQRTKSGQGCKAIADVLVARGVETTARAVAGQRIKWGFRQRARRRMTEKGLANIRKAHDEMARRTAAKPPGPAKSARIRARRKTEITRMSTAGMTSAEIAANVEDRGFKLSGGAATVERLRTVWGLTDNSQRSVHNVRNTARSAAMRVQKQQFENIARELGLADADGWVKAKMDEEVAQEARQAYALKLMGDARPKPVNKDLLRRNAVHARFAAMKAAQAQANVGGSMSPPLPQHRQPRPPDGAEAPHQPAPAPGPQVNGHVSSYLSESSPPMAQTIQPSMPVRLVPPGEVLTLLPPHQQQAANSTNANKANSAIPTPMPLPPPSPPPQPKHSSIPSPPLVISPEEATRHRAERRVLQAQQKLAQELSDLLAARADCRPVVGSLTGLPPSLKDIDDARDKMKGWARALLAGDGGDAS</sequence>
<dbReference type="STRING" id="2025994.A0A2T3A341"/>
<feature type="compositionally biased region" description="Polar residues" evidence="1">
    <location>
        <begin position="400"/>
        <end position="416"/>
    </location>
</feature>
<organism evidence="2 3">
    <name type="scientific">Coniella lustricola</name>
    <dbReference type="NCBI Taxonomy" id="2025994"/>
    <lineage>
        <taxon>Eukaryota</taxon>
        <taxon>Fungi</taxon>
        <taxon>Dikarya</taxon>
        <taxon>Ascomycota</taxon>
        <taxon>Pezizomycotina</taxon>
        <taxon>Sordariomycetes</taxon>
        <taxon>Sordariomycetidae</taxon>
        <taxon>Diaporthales</taxon>
        <taxon>Schizoparmaceae</taxon>
        <taxon>Coniella</taxon>
    </lineage>
</organism>
<dbReference type="OrthoDB" id="3635128at2759"/>
<proteinExistence type="predicted"/>
<dbReference type="Proteomes" id="UP000241462">
    <property type="component" value="Unassembled WGS sequence"/>
</dbReference>
<dbReference type="AlphaFoldDB" id="A0A2T3A341"/>
<gene>
    <name evidence="2" type="ORF">BD289DRAFT_438361</name>
</gene>
<accession>A0A2T3A341</accession>
<keyword evidence="3" id="KW-1185">Reference proteome</keyword>
<dbReference type="InParanoid" id="A0A2T3A341"/>
<evidence type="ECO:0000313" key="2">
    <source>
        <dbReference type="EMBL" id="PSR81939.1"/>
    </source>
</evidence>
<feature type="compositionally biased region" description="Low complexity" evidence="1">
    <location>
        <begin position="442"/>
        <end position="456"/>
    </location>
</feature>
<feature type="region of interest" description="Disordered" evidence="1">
    <location>
        <begin position="440"/>
        <end position="493"/>
    </location>
</feature>
<dbReference type="EMBL" id="KZ678490">
    <property type="protein sequence ID" value="PSR81939.1"/>
    <property type="molecule type" value="Genomic_DNA"/>
</dbReference>
<feature type="compositionally biased region" description="Pro residues" evidence="1">
    <location>
        <begin position="457"/>
        <end position="481"/>
    </location>
</feature>
<feature type="region of interest" description="Disordered" evidence="1">
    <location>
        <begin position="200"/>
        <end position="219"/>
    </location>
</feature>
<feature type="compositionally biased region" description="Acidic residues" evidence="1">
    <location>
        <begin position="36"/>
        <end position="62"/>
    </location>
</feature>
<name>A0A2T3A341_9PEZI</name>